<dbReference type="RefSeq" id="WP_015154673.1">
    <property type="nucleotide sequence ID" value="NZ_JTJC03000006.1"/>
</dbReference>
<keyword evidence="3" id="KW-1185">Reference proteome</keyword>
<reference evidence="2 3" key="1">
    <citation type="journal article" date="2015" name="Genome Announc.">
        <title>Draft Genome Sequence of the Terrestrial Cyanobacterium Scytonema millei VB511283, Isolated from Eastern India.</title>
        <authorList>
            <person name="Sen D."/>
            <person name="Chandrababunaidu M.M."/>
            <person name="Singh D."/>
            <person name="Sanghi N."/>
            <person name="Ghorai A."/>
            <person name="Mishra G.P."/>
            <person name="Madduluri M."/>
            <person name="Adhikary S.P."/>
            <person name="Tripathy S."/>
        </authorList>
    </citation>
    <scope>NUCLEOTIDE SEQUENCE [LARGE SCALE GENOMIC DNA]</scope>
    <source>
        <strain evidence="2 3">VB511283</strain>
    </source>
</reference>
<dbReference type="OrthoDB" id="426872at2"/>
<proteinExistence type="predicted"/>
<dbReference type="AlphaFoldDB" id="A0A9X5E8L7"/>
<name>A0A9X5E8L7_9CYAN</name>
<evidence type="ECO:0000256" key="1">
    <source>
        <dbReference type="SAM" id="MobiDB-lite"/>
    </source>
</evidence>
<accession>A0A9X5E8L7</accession>
<gene>
    <name evidence="2" type="ORF">QH73_0020250</name>
</gene>
<comment type="caution">
    <text evidence="2">The sequence shown here is derived from an EMBL/GenBank/DDBJ whole genome shotgun (WGS) entry which is preliminary data.</text>
</comment>
<sequence>MSSETAPDRAEKQNPPGDPSQLDPEVLDKIKHPPSIHDQMKQLSPEELRANQAVSPEMLNSGEDLRDDIMPTDEPEESD</sequence>
<feature type="compositionally biased region" description="Acidic residues" evidence="1">
    <location>
        <begin position="70"/>
        <end position="79"/>
    </location>
</feature>
<feature type="region of interest" description="Disordered" evidence="1">
    <location>
        <begin position="1"/>
        <end position="79"/>
    </location>
</feature>
<feature type="compositionally biased region" description="Basic and acidic residues" evidence="1">
    <location>
        <begin position="1"/>
        <end position="12"/>
    </location>
</feature>
<feature type="compositionally biased region" description="Basic and acidic residues" evidence="1">
    <location>
        <begin position="38"/>
        <end position="49"/>
    </location>
</feature>
<organism evidence="2 3">
    <name type="scientific">Scytonema millei VB511283</name>
    <dbReference type="NCBI Taxonomy" id="1245923"/>
    <lineage>
        <taxon>Bacteria</taxon>
        <taxon>Bacillati</taxon>
        <taxon>Cyanobacteriota</taxon>
        <taxon>Cyanophyceae</taxon>
        <taxon>Nostocales</taxon>
        <taxon>Scytonemataceae</taxon>
        <taxon>Scytonema</taxon>
    </lineage>
</organism>
<evidence type="ECO:0000313" key="3">
    <source>
        <dbReference type="Proteomes" id="UP000031532"/>
    </source>
</evidence>
<protein>
    <submittedName>
        <fullName evidence="2">Uncharacterized protein</fullName>
    </submittedName>
</protein>
<dbReference type="EMBL" id="JTJC03000006">
    <property type="protein sequence ID" value="NHC36938.1"/>
    <property type="molecule type" value="Genomic_DNA"/>
</dbReference>
<dbReference type="Proteomes" id="UP000031532">
    <property type="component" value="Unassembled WGS sequence"/>
</dbReference>
<evidence type="ECO:0000313" key="2">
    <source>
        <dbReference type="EMBL" id="NHC36938.1"/>
    </source>
</evidence>